<dbReference type="Proteomes" id="UP001432000">
    <property type="component" value="Chromosome"/>
</dbReference>
<dbReference type="PANTHER" id="PTHR43094:SF1">
    <property type="entry name" value="AMINOTRANSFERASE CLASS-III"/>
    <property type="match status" value="1"/>
</dbReference>
<dbReference type="Gene3D" id="3.90.1150.10">
    <property type="entry name" value="Aspartate Aminotransferase, domain 1"/>
    <property type="match status" value="1"/>
</dbReference>
<dbReference type="EMBL" id="CP147846">
    <property type="protein sequence ID" value="WXG68804.1"/>
    <property type="molecule type" value="Genomic_DNA"/>
</dbReference>
<keyword evidence="5" id="KW-0032">Aminotransferase</keyword>
<dbReference type="InterPro" id="IPR005814">
    <property type="entry name" value="Aminotrans_3"/>
</dbReference>
<keyword evidence="6" id="KW-1185">Reference proteome</keyword>
<proteinExistence type="inferred from homology"/>
<evidence type="ECO:0000256" key="4">
    <source>
        <dbReference type="SAM" id="MobiDB-lite"/>
    </source>
</evidence>
<reference evidence="5 6" key="1">
    <citation type="submission" date="2024-03" db="EMBL/GenBank/DDBJ databases">
        <title>Natural products discovery in diverse microorganisms through a two-stage MS feature dereplication strategy.</title>
        <authorList>
            <person name="Zhang R."/>
        </authorList>
    </citation>
    <scope>NUCLEOTIDE SEQUENCE [LARGE SCALE GENOMIC DNA]</scope>
    <source>
        <strain evidence="5 6">18930</strain>
    </source>
</reference>
<evidence type="ECO:0000313" key="5">
    <source>
        <dbReference type="EMBL" id="WXG68804.1"/>
    </source>
</evidence>
<dbReference type="SUPFAM" id="SSF53383">
    <property type="entry name" value="PLP-dependent transferases"/>
    <property type="match status" value="1"/>
</dbReference>
<comment type="similarity">
    <text evidence="1 3">Belongs to the class-III pyridoxal-phosphate-dependent aminotransferase family.</text>
</comment>
<accession>A0ABZ2PIE8</accession>
<dbReference type="InterPro" id="IPR015424">
    <property type="entry name" value="PyrdxlP-dep_Trfase"/>
</dbReference>
<organism evidence="5 6">
    <name type="scientific">Rhodococcus sovatensis</name>
    <dbReference type="NCBI Taxonomy" id="1805840"/>
    <lineage>
        <taxon>Bacteria</taxon>
        <taxon>Bacillati</taxon>
        <taxon>Actinomycetota</taxon>
        <taxon>Actinomycetes</taxon>
        <taxon>Mycobacteriales</taxon>
        <taxon>Nocardiaceae</taxon>
        <taxon>Rhodococcus</taxon>
    </lineage>
</organism>
<dbReference type="InterPro" id="IPR015421">
    <property type="entry name" value="PyrdxlP-dep_Trfase_major"/>
</dbReference>
<name>A0ABZ2PIE8_9NOCA</name>
<dbReference type="CDD" id="cd00610">
    <property type="entry name" value="OAT_like"/>
    <property type="match status" value="1"/>
</dbReference>
<dbReference type="PROSITE" id="PS00600">
    <property type="entry name" value="AA_TRANSFER_CLASS_3"/>
    <property type="match status" value="1"/>
</dbReference>
<dbReference type="Gene3D" id="3.40.640.10">
    <property type="entry name" value="Type I PLP-dependent aspartate aminotransferase-like (Major domain)"/>
    <property type="match status" value="1"/>
</dbReference>
<dbReference type="PIRSF" id="PIRSF000521">
    <property type="entry name" value="Transaminase_4ab_Lys_Orn"/>
    <property type="match status" value="1"/>
</dbReference>
<keyword evidence="5" id="KW-0808">Transferase</keyword>
<dbReference type="RefSeq" id="WP_338889230.1">
    <property type="nucleotide sequence ID" value="NZ_CP147846.1"/>
</dbReference>
<gene>
    <name evidence="5" type="ORF">WDS16_27100</name>
</gene>
<dbReference type="PANTHER" id="PTHR43094">
    <property type="entry name" value="AMINOTRANSFERASE"/>
    <property type="match status" value="1"/>
</dbReference>
<evidence type="ECO:0000256" key="3">
    <source>
        <dbReference type="RuleBase" id="RU003560"/>
    </source>
</evidence>
<dbReference type="GO" id="GO:0008483">
    <property type="term" value="F:transaminase activity"/>
    <property type="evidence" value="ECO:0007669"/>
    <property type="project" value="UniProtKB-KW"/>
</dbReference>
<feature type="region of interest" description="Disordered" evidence="4">
    <location>
        <begin position="1"/>
        <end position="25"/>
    </location>
</feature>
<dbReference type="InterPro" id="IPR049704">
    <property type="entry name" value="Aminotrans_3_PPA_site"/>
</dbReference>
<dbReference type="InterPro" id="IPR015422">
    <property type="entry name" value="PyrdxlP-dep_Trfase_small"/>
</dbReference>
<keyword evidence="2 3" id="KW-0663">Pyridoxal phosphate</keyword>
<evidence type="ECO:0000313" key="6">
    <source>
        <dbReference type="Proteomes" id="UP001432000"/>
    </source>
</evidence>
<protein>
    <submittedName>
        <fullName evidence="5">Aminotransferase class III-fold pyridoxal phosphate-dependent enzyme</fullName>
    </submittedName>
</protein>
<sequence>MTELSAGIVSTQEPEDAGTTPDAPPTSVLYRELLQNYKNIVASEGVYLTDSTGRRYIDAVGGTAVNIIGHGVSEISARVADNWDSTSFVYSAFMTNPWQEELARKLASITPIEDGRVFFTSGGSEANESAVKLARQYHLDCGRASKWKVISRTASYHGNTLAMLALSGRPTWSARYSPYLDSSPKIAAAYCYRCPFSLSHPQCGIRCAEDLERVILQEGPDTVSAFLVEPISGSSLAGAVPVEGYYERIQEICRKYDVLFIADEVLTGYGRTGRTFAIEHWDVTPDIVTVGKGLGSGYTPIAACVASGAIVDKIRSVSGQFVHGFTYGGMPMACAIGVQVFDYIQEHSLFELASTRGDYLRARLEELAPTIPAIGDIRGLGLLQGVEIVGNPKTRQPFSPDRKIASRIVREAEARGVLFREGTPGANAGKDGDQIQISPPFVISPNEIDEMVSVLGDSIRTVLAEEAEALT</sequence>
<evidence type="ECO:0000256" key="2">
    <source>
        <dbReference type="ARBA" id="ARBA00022898"/>
    </source>
</evidence>
<evidence type="ECO:0000256" key="1">
    <source>
        <dbReference type="ARBA" id="ARBA00008954"/>
    </source>
</evidence>
<dbReference type="Pfam" id="PF00202">
    <property type="entry name" value="Aminotran_3"/>
    <property type="match status" value="1"/>
</dbReference>